<dbReference type="Gramene" id="OGLUM08G21560.1">
    <property type="protein sequence ID" value="OGLUM08G21560.1"/>
    <property type="gene ID" value="OGLUM08G21560"/>
</dbReference>
<organism evidence="2">
    <name type="scientific">Oryza glumipatula</name>
    <dbReference type="NCBI Taxonomy" id="40148"/>
    <lineage>
        <taxon>Eukaryota</taxon>
        <taxon>Viridiplantae</taxon>
        <taxon>Streptophyta</taxon>
        <taxon>Embryophyta</taxon>
        <taxon>Tracheophyta</taxon>
        <taxon>Spermatophyta</taxon>
        <taxon>Magnoliopsida</taxon>
        <taxon>Liliopsida</taxon>
        <taxon>Poales</taxon>
        <taxon>Poaceae</taxon>
        <taxon>BOP clade</taxon>
        <taxon>Oryzoideae</taxon>
        <taxon>Oryzeae</taxon>
        <taxon>Oryzinae</taxon>
        <taxon>Oryza</taxon>
    </lineage>
</organism>
<proteinExistence type="predicted"/>
<protein>
    <submittedName>
        <fullName evidence="2">Uncharacterized protein</fullName>
    </submittedName>
</protein>
<dbReference type="AlphaFoldDB" id="A0A0E0AXL1"/>
<accession>A0A0E0AXL1</accession>
<evidence type="ECO:0000313" key="3">
    <source>
        <dbReference type="Proteomes" id="UP000026961"/>
    </source>
</evidence>
<sequence length="89" mass="9538">MASPSLSSLFSAAAPLAGGGGGAGVRTLGSPASVRPISHRQRRRRLVVASVKWRYKGTARKEAALSELIERKVAEATEAFYNYIFSESK</sequence>
<evidence type="ECO:0000256" key="1">
    <source>
        <dbReference type="SAM" id="MobiDB-lite"/>
    </source>
</evidence>
<reference evidence="2" key="2">
    <citation type="submission" date="2018-05" db="EMBL/GenBank/DDBJ databases">
        <title>OgluRS3 (Oryza glumaepatula Reference Sequence Version 3).</title>
        <authorList>
            <person name="Zhang J."/>
            <person name="Kudrna D."/>
            <person name="Lee S."/>
            <person name="Talag J."/>
            <person name="Welchert J."/>
            <person name="Wing R.A."/>
        </authorList>
    </citation>
    <scope>NUCLEOTIDE SEQUENCE [LARGE SCALE GENOMIC DNA]</scope>
</reference>
<dbReference type="EnsemblPlants" id="OGLUM08G21560.1">
    <property type="protein sequence ID" value="OGLUM08G21560.1"/>
    <property type="gene ID" value="OGLUM08G21560"/>
</dbReference>
<feature type="region of interest" description="Disordered" evidence="1">
    <location>
        <begin position="18"/>
        <end position="37"/>
    </location>
</feature>
<reference evidence="2" key="1">
    <citation type="submission" date="2015-04" db="UniProtKB">
        <authorList>
            <consortium name="EnsemblPlants"/>
        </authorList>
    </citation>
    <scope>IDENTIFICATION</scope>
</reference>
<dbReference type="HOGENOM" id="CLU_2458440_0_0_1"/>
<name>A0A0E0AXL1_9ORYZ</name>
<evidence type="ECO:0000313" key="2">
    <source>
        <dbReference type="EnsemblPlants" id="OGLUM08G21560.1"/>
    </source>
</evidence>
<dbReference type="Proteomes" id="UP000026961">
    <property type="component" value="Chromosome 8"/>
</dbReference>
<keyword evidence="3" id="KW-1185">Reference proteome</keyword>